<dbReference type="Proteomes" id="UP000093173">
    <property type="component" value="Unassembled WGS sequence"/>
</dbReference>
<evidence type="ECO:0000313" key="2">
    <source>
        <dbReference type="Proteomes" id="UP000093173"/>
    </source>
</evidence>
<accession>A0A1B9QZZ6</accession>
<reference evidence="2" key="1">
    <citation type="submission" date="2016-06" db="EMBL/GenBank/DDBJ databases">
        <authorList>
            <person name="Hehemann J.-H."/>
            <person name="Arevalo P."/>
            <person name="Datta M.S."/>
            <person name="Polz M.F."/>
        </authorList>
    </citation>
    <scope>NUCLEOTIDE SEQUENCE [LARGE SCALE GENOMIC DNA]</scope>
    <source>
        <strain evidence="2">9CSC122</strain>
    </source>
</reference>
<sequence length="73" mass="8184">MLTPTGNKHTSLVDERILIGNVTIGESLMTDLVLTCIAYKKPPHSAMQKRLFRKGYSAEAIPKKLLRDDDIKT</sequence>
<comment type="caution">
    <text evidence="1">The sequence shown here is derived from an EMBL/GenBank/DDBJ whole genome shotgun (WGS) entry which is preliminary data.</text>
</comment>
<evidence type="ECO:0000313" key="1">
    <source>
        <dbReference type="EMBL" id="OCH77185.1"/>
    </source>
</evidence>
<dbReference type="EMBL" id="MAJZ01000392">
    <property type="protein sequence ID" value="OCH77185.1"/>
    <property type="molecule type" value="Genomic_DNA"/>
</dbReference>
<proteinExistence type="predicted"/>
<protein>
    <submittedName>
        <fullName evidence="1">Uncharacterized protein</fullName>
    </submittedName>
</protein>
<keyword evidence="2" id="KW-1185">Reference proteome</keyword>
<organism evidence="1 2">
    <name type="scientific">Vibrio genomosp. F10</name>
    <dbReference type="NCBI Taxonomy" id="723171"/>
    <lineage>
        <taxon>Bacteria</taxon>
        <taxon>Pseudomonadati</taxon>
        <taxon>Pseudomonadota</taxon>
        <taxon>Gammaproteobacteria</taxon>
        <taxon>Vibrionales</taxon>
        <taxon>Vibrionaceae</taxon>
        <taxon>Vibrio</taxon>
    </lineage>
</organism>
<gene>
    <name evidence="1" type="ORF">A6E14_08175</name>
</gene>
<name>A0A1B9QZZ6_9VIBR</name>
<dbReference type="AlphaFoldDB" id="A0A1B9QZZ6"/>